<dbReference type="SUPFAM" id="SSF110395">
    <property type="entry name" value="CutC-like"/>
    <property type="match status" value="1"/>
</dbReference>
<evidence type="ECO:0000256" key="1">
    <source>
        <dbReference type="ARBA" id="ARBA00007768"/>
    </source>
</evidence>
<keyword evidence="2" id="KW-0963">Cytoplasm</keyword>
<evidence type="ECO:0000313" key="5">
    <source>
        <dbReference type="Proteomes" id="UP000632535"/>
    </source>
</evidence>
<feature type="region of interest" description="Disordered" evidence="3">
    <location>
        <begin position="1"/>
        <end position="24"/>
    </location>
</feature>
<protein>
    <recommendedName>
        <fullName evidence="2">PF03932 family protein CutC</fullName>
    </recommendedName>
</protein>
<organism evidence="4 5">
    <name type="scientific">Isoptericola cucumis</name>
    <dbReference type="NCBI Taxonomy" id="1776856"/>
    <lineage>
        <taxon>Bacteria</taxon>
        <taxon>Bacillati</taxon>
        <taxon>Actinomycetota</taxon>
        <taxon>Actinomycetes</taxon>
        <taxon>Micrococcales</taxon>
        <taxon>Promicromonosporaceae</taxon>
        <taxon>Isoptericola</taxon>
    </lineage>
</organism>
<dbReference type="PANTHER" id="PTHR12598">
    <property type="entry name" value="COPPER HOMEOSTASIS PROTEIN CUTC"/>
    <property type="match status" value="1"/>
</dbReference>
<comment type="similarity">
    <text evidence="1 2">Belongs to the CutC family.</text>
</comment>
<dbReference type="InterPro" id="IPR036822">
    <property type="entry name" value="CutC-like_dom_sf"/>
</dbReference>
<dbReference type="InterPro" id="IPR005627">
    <property type="entry name" value="CutC-like"/>
</dbReference>
<name>A0ABQ2B2N2_9MICO</name>
<dbReference type="Proteomes" id="UP000632535">
    <property type="component" value="Unassembled WGS sequence"/>
</dbReference>
<keyword evidence="5" id="KW-1185">Reference proteome</keyword>
<dbReference type="HAMAP" id="MF_00795">
    <property type="entry name" value="CutC"/>
    <property type="match status" value="1"/>
</dbReference>
<sequence length="284" mass="27282">MTADPSPAVEPDATPDPRTPSRPGRGVALEIAVQDVAGARAAAAGGADRVELCAALAGTGGLTPSAGMVAAVADALRGTGVGAHVLVRSRAGGFVPAPDEVDVQVRDVRAVLEAGADGVVVGALTADGRVDAATLAALVAAADGAEVTFHRAIDQVERPVEILETLAAAGVRRVLTSGGAARAGDGLDVLAALADRGRELGVEIMAGGGVRTEDVAALVAAGVDAVHLSARRTVSADGGPGGGGTGGYDVTDPAAVAAARAALDAALGATPGAAARSGAGRVAP</sequence>
<dbReference type="Pfam" id="PF03932">
    <property type="entry name" value="CutC"/>
    <property type="match status" value="1"/>
</dbReference>
<dbReference type="PANTHER" id="PTHR12598:SF0">
    <property type="entry name" value="COPPER HOMEOSTASIS PROTEIN CUTC HOMOLOG"/>
    <property type="match status" value="1"/>
</dbReference>
<gene>
    <name evidence="2" type="primary">cutC</name>
    <name evidence="4" type="ORF">GCM10007368_04360</name>
</gene>
<evidence type="ECO:0000256" key="2">
    <source>
        <dbReference type="HAMAP-Rule" id="MF_00795"/>
    </source>
</evidence>
<dbReference type="EMBL" id="BMDG01000002">
    <property type="protein sequence ID" value="GGI05079.1"/>
    <property type="molecule type" value="Genomic_DNA"/>
</dbReference>
<comment type="caution">
    <text evidence="2">Once thought to be involved in copper homeostasis, experiments in E.coli have shown this is not the case.</text>
</comment>
<comment type="caution">
    <text evidence="4">The sequence shown here is derived from an EMBL/GenBank/DDBJ whole genome shotgun (WGS) entry which is preliminary data.</text>
</comment>
<dbReference type="Gene3D" id="3.20.20.380">
    <property type="entry name" value="Copper homeostasis (CutC) domain"/>
    <property type="match status" value="1"/>
</dbReference>
<evidence type="ECO:0000313" key="4">
    <source>
        <dbReference type="EMBL" id="GGI05079.1"/>
    </source>
</evidence>
<reference evidence="5" key="1">
    <citation type="journal article" date="2019" name="Int. J. Syst. Evol. Microbiol.">
        <title>The Global Catalogue of Microorganisms (GCM) 10K type strain sequencing project: providing services to taxonomists for standard genome sequencing and annotation.</title>
        <authorList>
            <consortium name="The Broad Institute Genomics Platform"/>
            <consortium name="The Broad Institute Genome Sequencing Center for Infectious Disease"/>
            <person name="Wu L."/>
            <person name="Ma J."/>
        </authorList>
    </citation>
    <scope>NUCLEOTIDE SEQUENCE [LARGE SCALE GENOMIC DNA]</scope>
    <source>
        <strain evidence="5">CCM 8653</strain>
    </source>
</reference>
<evidence type="ECO:0000256" key="3">
    <source>
        <dbReference type="SAM" id="MobiDB-lite"/>
    </source>
</evidence>
<proteinExistence type="inferred from homology"/>
<accession>A0ABQ2B2N2</accession>
<comment type="subcellular location">
    <subcellularLocation>
        <location evidence="2">Cytoplasm</location>
    </subcellularLocation>
</comment>